<dbReference type="EMBL" id="GBXM01053219">
    <property type="protein sequence ID" value="JAH55358.1"/>
    <property type="molecule type" value="Transcribed_RNA"/>
</dbReference>
<sequence>MKACPQCGLYRICESNLKFLLVFSQVGD</sequence>
<organism evidence="1">
    <name type="scientific">Anguilla anguilla</name>
    <name type="common">European freshwater eel</name>
    <name type="synonym">Muraena anguilla</name>
    <dbReference type="NCBI Taxonomy" id="7936"/>
    <lineage>
        <taxon>Eukaryota</taxon>
        <taxon>Metazoa</taxon>
        <taxon>Chordata</taxon>
        <taxon>Craniata</taxon>
        <taxon>Vertebrata</taxon>
        <taxon>Euteleostomi</taxon>
        <taxon>Actinopterygii</taxon>
        <taxon>Neopterygii</taxon>
        <taxon>Teleostei</taxon>
        <taxon>Anguilliformes</taxon>
        <taxon>Anguillidae</taxon>
        <taxon>Anguilla</taxon>
    </lineage>
</organism>
<dbReference type="EMBL" id="GBXM01027420">
    <property type="protein sequence ID" value="JAH81157.1"/>
    <property type="molecule type" value="Transcribed_RNA"/>
</dbReference>
<reference evidence="1" key="1">
    <citation type="submission" date="2014-11" db="EMBL/GenBank/DDBJ databases">
        <authorList>
            <person name="Amaro Gonzalez C."/>
        </authorList>
    </citation>
    <scope>NUCLEOTIDE SEQUENCE</scope>
</reference>
<dbReference type="AlphaFoldDB" id="A0A0E9VSZ3"/>
<accession>A0A0E9VSZ3</accession>
<name>A0A0E9VSZ3_ANGAN</name>
<reference evidence="1" key="2">
    <citation type="journal article" date="2015" name="Fish Shellfish Immunol.">
        <title>Early steps in the European eel (Anguilla anguilla)-Vibrio vulnificus interaction in the gills: Role of the RtxA13 toxin.</title>
        <authorList>
            <person name="Callol A."/>
            <person name="Pajuelo D."/>
            <person name="Ebbesson L."/>
            <person name="Teles M."/>
            <person name="MacKenzie S."/>
            <person name="Amaro C."/>
        </authorList>
    </citation>
    <scope>NUCLEOTIDE SEQUENCE</scope>
</reference>
<proteinExistence type="predicted"/>
<protein>
    <submittedName>
        <fullName evidence="1">Uncharacterized protein</fullName>
    </submittedName>
</protein>
<evidence type="ECO:0000313" key="1">
    <source>
        <dbReference type="EMBL" id="JAH81157.1"/>
    </source>
</evidence>